<name>D2TH91_CITRI</name>
<evidence type="ECO:0000313" key="1">
    <source>
        <dbReference type="EMBL" id="CBG90696.1"/>
    </source>
</evidence>
<dbReference type="KEGG" id="cro:ROD_39931"/>
<sequence length="61" mass="7127">MDSVISEYRRNVSEAELVWQAVSFSLSQVNLVLFRGTILRLIVHTVRFFVGQGTRYTFLYI</sequence>
<gene>
    <name evidence="1" type="ordered locus">ROD_39931</name>
</gene>
<organism evidence="1 2">
    <name type="scientific">Citrobacter rodentium (strain ICC168)</name>
    <name type="common">Citrobacter freundii biotype 4280</name>
    <dbReference type="NCBI Taxonomy" id="637910"/>
    <lineage>
        <taxon>Bacteria</taxon>
        <taxon>Pseudomonadati</taxon>
        <taxon>Pseudomonadota</taxon>
        <taxon>Gammaproteobacteria</taxon>
        <taxon>Enterobacterales</taxon>
        <taxon>Enterobacteriaceae</taxon>
        <taxon>Citrobacter</taxon>
    </lineage>
</organism>
<dbReference type="AlphaFoldDB" id="D2TH91"/>
<accession>D2TH91</accession>
<proteinExistence type="predicted"/>
<dbReference type="HOGENOM" id="CLU_2914114_0_0_6"/>
<dbReference type="Proteomes" id="UP000001889">
    <property type="component" value="Chromosome"/>
</dbReference>
<protein>
    <submittedName>
        <fullName evidence="1">Uncharacterized protein</fullName>
    </submittedName>
</protein>
<reference evidence="1 2" key="1">
    <citation type="journal article" date="2010" name="J. Bacteriol.">
        <title>The Citrobacter rodentium genome sequence reveals convergent evolution with human pathogenic Escherichia coli.</title>
        <authorList>
            <person name="Petty N.K."/>
            <person name="Bulgin R."/>
            <person name="Crepin V.F."/>
            <person name="Cerdeno-Tarraga A.M."/>
            <person name="Schroeder G.N."/>
            <person name="Quail M.A."/>
            <person name="Lennard N."/>
            <person name="Corton C."/>
            <person name="Barron A."/>
            <person name="Clark L."/>
            <person name="Toribio A.L."/>
            <person name="Parkhill J."/>
            <person name="Dougan G."/>
            <person name="Frankel G."/>
            <person name="Thomson N.R."/>
        </authorList>
    </citation>
    <scope>NUCLEOTIDE SEQUENCE [LARGE SCALE GENOMIC DNA]</scope>
    <source>
        <strain evidence="1 2">ICC168</strain>
    </source>
</reference>
<dbReference type="EMBL" id="FN543502">
    <property type="protein sequence ID" value="CBG90696.1"/>
    <property type="molecule type" value="Genomic_DNA"/>
</dbReference>
<evidence type="ECO:0000313" key="2">
    <source>
        <dbReference type="Proteomes" id="UP000001889"/>
    </source>
</evidence>
<keyword evidence="2" id="KW-1185">Reference proteome</keyword>
<dbReference type="STRING" id="637910.ROD_39931"/>